<dbReference type="InParanoid" id="A0A0V0QWT2"/>
<organism evidence="1 2">
    <name type="scientific">Pseudocohnilembus persalinus</name>
    <name type="common">Ciliate</name>
    <dbReference type="NCBI Taxonomy" id="266149"/>
    <lineage>
        <taxon>Eukaryota</taxon>
        <taxon>Sar</taxon>
        <taxon>Alveolata</taxon>
        <taxon>Ciliophora</taxon>
        <taxon>Intramacronucleata</taxon>
        <taxon>Oligohymenophorea</taxon>
        <taxon>Scuticociliatia</taxon>
        <taxon>Philasterida</taxon>
        <taxon>Pseudocohnilembidae</taxon>
        <taxon>Pseudocohnilembus</taxon>
    </lineage>
</organism>
<reference evidence="1 2" key="1">
    <citation type="journal article" date="2015" name="Sci. Rep.">
        <title>Genome of the facultative scuticociliatosis pathogen Pseudocohnilembus persalinus provides insight into its virulence through horizontal gene transfer.</title>
        <authorList>
            <person name="Xiong J."/>
            <person name="Wang G."/>
            <person name="Cheng J."/>
            <person name="Tian M."/>
            <person name="Pan X."/>
            <person name="Warren A."/>
            <person name="Jiang C."/>
            <person name="Yuan D."/>
            <person name="Miao W."/>
        </authorList>
    </citation>
    <scope>NUCLEOTIDE SEQUENCE [LARGE SCALE GENOMIC DNA]</scope>
    <source>
        <strain evidence="1">36N120E</strain>
    </source>
</reference>
<dbReference type="Proteomes" id="UP000054937">
    <property type="component" value="Unassembled WGS sequence"/>
</dbReference>
<dbReference type="EMBL" id="LDAU01000092">
    <property type="protein sequence ID" value="KRX06711.1"/>
    <property type="molecule type" value="Genomic_DNA"/>
</dbReference>
<proteinExistence type="predicted"/>
<keyword evidence="2" id="KW-1185">Reference proteome</keyword>
<gene>
    <name evidence="1" type="ORF">PPERSA_09113</name>
</gene>
<dbReference type="Gene3D" id="3.30.450.30">
    <property type="entry name" value="Dynein light chain 2a, cytoplasmic"/>
    <property type="match status" value="1"/>
</dbReference>
<accession>A0A0V0QWT2</accession>
<protein>
    <recommendedName>
        <fullName evidence="3">Roadblock/LAMTOR2 domain-containing protein</fullName>
    </recommendedName>
</protein>
<name>A0A0V0QWT2_PSEPJ</name>
<evidence type="ECO:0008006" key="3">
    <source>
        <dbReference type="Google" id="ProtNLM"/>
    </source>
</evidence>
<dbReference type="OMA" id="CIVEHEK"/>
<comment type="caution">
    <text evidence="1">The sequence shown here is derived from an EMBL/GenBank/DDBJ whole genome shotgun (WGS) entry which is preliminary data.</text>
</comment>
<dbReference type="AlphaFoldDB" id="A0A0V0QWT2"/>
<evidence type="ECO:0000313" key="1">
    <source>
        <dbReference type="EMBL" id="KRX06711.1"/>
    </source>
</evidence>
<sequence>MIRPNKLQQYLDQIVEDFQEFENIFITINEGSVVASSNQKDKYFYSALTSLWEDCSVIARLNLYNEDKQKQQPLNQCIVEHEKGNVILCALNDMFVIGFCLSKDKSQLAFALQKANIVKKAVEQQFQETYLVQNKEETNLNEENQDD</sequence>
<evidence type="ECO:0000313" key="2">
    <source>
        <dbReference type="Proteomes" id="UP000054937"/>
    </source>
</evidence>